<organism evidence="1 2">
    <name type="scientific">Desulfosudis oleivorans (strain DSM 6200 / JCM 39069 / Hxd3)</name>
    <name type="common">Desulfococcus oleovorans</name>
    <dbReference type="NCBI Taxonomy" id="96561"/>
    <lineage>
        <taxon>Bacteria</taxon>
        <taxon>Pseudomonadati</taxon>
        <taxon>Thermodesulfobacteriota</taxon>
        <taxon>Desulfobacteria</taxon>
        <taxon>Desulfobacterales</taxon>
        <taxon>Desulfosudaceae</taxon>
        <taxon>Desulfosudis</taxon>
    </lineage>
</organism>
<dbReference type="OrthoDB" id="7062642at2"/>
<dbReference type="HOGENOM" id="CLU_955552_0_0_7"/>
<reference evidence="1 2" key="1">
    <citation type="submission" date="2007-10" db="EMBL/GenBank/DDBJ databases">
        <title>Complete sequence of Desulfococcus oleovorans Hxd3.</title>
        <authorList>
            <consortium name="US DOE Joint Genome Institute"/>
            <person name="Copeland A."/>
            <person name="Lucas S."/>
            <person name="Lapidus A."/>
            <person name="Barry K."/>
            <person name="Glavina del Rio T."/>
            <person name="Dalin E."/>
            <person name="Tice H."/>
            <person name="Pitluck S."/>
            <person name="Kiss H."/>
            <person name="Brettin T."/>
            <person name="Bruce D."/>
            <person name="Detter J.C."/>
            <person name="Han C."/>
            <person name="Schmutz J."/>
            <person name="Larimer F."/>
            <person name="Land M."/>
            <person name="Hauser L."/>
            <person name="Kyrpides N."/>
            <person name="Kim E."/>
            <person name="Wawrik B."/>
            <person name="Richardson P."/>
        </authorList>
    </citation>
    <scope>NUCLEOTIDE SEQUENCE [LARGE SCALE GENOMIC DNA]</scope>
    <source>
        <strain evidence="2">DSM 6200 / JCM 39069 / Hxd3</strain>
    </source>
</reference>
<evidence type="ECO:0000313" key="2">
    <source>
        <dbReference type="Proteomes" id="UP000008561"/>
    </source>
</evidence>
<dbReference type="AlphaFoldDB" id="A9A0U8"/>
<evidence type="ECO:0008006" key="3">
    <source>
        <dbReference type="Google" id="ProtNLM"/>
    </source>
</evidence>
<gene>
    <name evidence="1" type="ordered locus">Dole_1769</name>
</gene>
<name>A9A0U8_DESOH</name>
<accession>A9A0U8</accession>
<dbReference type="KEGG" id="dol:Dole_1769"/>
<proteinExistence type="predicted"/>
<sequence length="291" mass="30528">MIGAPQNRMLKAATGLEGGCVASGATCGLVTGGSLGLGLVHAEALESGDRNSEAALLDRVGEYVKWFETAFGSQFCRECTGIDFYTLSGQARYLIPGDKVAGCLARVRGAARYLSEARDWELPVPGSFEEPATGPAYHCAGDVLKTIRQNTGLGDPYLEQASVVLDGGVGLSGGLCGALAGAVMGINLLLGLNVRNTPYSGIVRAFLTGHINLLLEETSPKREPFAVGKEVVARFKQAAGSTTCAAVTGKRFASRKDFQAHMAASSRCRMLIRHAAGLATDEIEKWKGSGK</sequence>
<protein>
    <recommendedName>
        <fullName evidence="3">C_GCAxxG_C_C family protein</fullName>
    </recommendedName>
</protein>
<keyword evidence="2" id="KW-1185">Reference proteome</keyword>
<dbReference type="InterPro" id="IPR010181">
    <property type="entry name" value="CGCAxxGCC_motif"/>
</dbReference>
<dbReference type="EMBL" id="CP000859">
    <property type="protein sequence ID" value="ABW67573.1"/>
    <property type="molecule type" value="Genomic_DNA"/>
</dbReference>
<dbReference type="STRING" id="96561.Dole_1769"/>
<evidence type="ECO:0000313" key="1">
    <source>
        <dbReference type="EMBL" id="ABW67573.1"/>
    </source>
</evidence>
<dbReference type="Pfam" id="PF09719">
    <property type="entry name" value="C_GCAxxG_C_C"/>
    <property type="match status" value="2"/>
</dbReference>
<dbReference type="Proteomes" id="UP000008561">
    <property type="component" value="Chromosome"/>
</dbReference>